<reference evidence="2" key="1">
    <citation type="submission" date="2023-01" db="EMBL/GenBank/DDBJ databases">
        <title>Draft genome sequence of Nocardiopsis sp. LSu2-4 isolated from halophytes.</title>
        <authorList>
            <person name="Duangmal K."/>
            <person name="Chantavorakit T."/>
        </authorList>
    </citation>
    <scope>NUCLEOTIDE SEQUENCE</scope>
    <source>
        <strain evidence="2">LSu2-4</strain>
    </source>
</reference>
<dbReference type="EMBL" id="JAQFWP010000011">
    <property type="protein sequence ID" value="MDA2804522.1"/>
    <property type="molecule type" value="Genomic_DNA"/>
</dbReference>
<dbReference type="SUPFAM" id="SSF52833">
    <property type="entry name" value="Thioredoxin-like"/>
    <property type="match status" value="1"/>
</dbReference>
<dbReference type="SUPFAM" id="SSF48452">
    <property type="entry name" value="TPR-like"/>
    <property type="match status" value="1"/>
</dbReference>
<dbReference type="Gene3D" id="1.25.40.10">
    <property type="entry name" value="Tetratricopeptide repeat domain"/>
    <property type="match status" value="1"/>
</dbReference>
<dbReference type="Gene3D" id="3.40.30.10">
    <property type="entry name" value="Glutaredoxin"/>
    <property type="match status" value="1"/>
</dbReference>
<dbReference type="Proteomes" id="UP001165685">
    <property type="component" value="Unassembled WGS sequence"/>
</dbReference>
<evidence type="ECO:0000313" key="2">
    <source>
        <dbReference type="EMBL" id="MDA2804522.1"/>
    </source>
</evidence>
<feature type="region of interest" description="Disordered" evidence="1">
    <location>
        <begin position="18"/>
        <end position="38"/>
    </location>
</feature>
<organism evidence="2 3">
    <name type="scientific">Nocardiopsis suaedae</name>
    <dbReference type="NCBI Taxonomy" id="3018444"/>
    <lineage>
        <taxon>Bacteria</taxon>
        <taxon>Bacillati</taxon>
        <taxon>Actinomycetota</taxon>
        <taxon>Actinomycetes</taxon>
        <taxon>Streptosporangiales</taxon>
        <taxon>Nocardiopsidaceae</taxon>
        <taxon>Nocardiopsis</taxon>
    </lineage>
</organism>
<accession>A0ABT4TK79</accession>
<gene>
    <name evidence="2" type="ORF">O4U47_08365</name>
</gene>
<dbReference type="RefSeq" id="WP_270677073.1">
    <property type="nucleotide sequence ID" value="NZ_JAQFWP010000011.1"/>
</dbReference>
<evidence type="ECO:0000313" key="3">
    <source>
        <dbReference type="Proteomes" id="UP001165685"/>
    </source>
</evidence>
<comment type="caution">
    <text evidence="2">The sequence shown here is derived from an EMBL/GenBank/DDBJ whole genome shotgun (WGS) entry which is preliminary data.</text>
</comment>
<proteinExistence type="predicted"/>
<dbReference type="Pfam" id="PF14561">
    <property type="entry name" value="TPR_20"/>
    <property type="match status" value="1"/>
</dbReference>
<sequence>MQPSDYSMQGAVDLGARKAAMEREAKREAAQASGTANPYAIDVDENNFQDEVLQRSMSTPVVLAVLQSSSEQSSQVEAAIDRLAIGAGGQWAVAKVDVQASPQLAQALRVPAAPMIALVIGGQVVPGPTGPATGAQLREWLSQVFEELRSQNVLPQEFTGLGPEDAEGAGGPAAEADPVDAEAQEALQRDDFDAAEQVYATALESDPKNEHAKQRLAQVRLIRRLRGVDAAAARKAAADDPGDIGAQIQVADIDMYGQKVEDAFNRLITLVKNTRDEDRDRVRKHLLGLFEVLPPTDPAVSKARRQLTAALF</sequence>
<protein>
    <submittedName>
        <fullName evidence="2">Tetratricopeptide repeat protein</fullName>
    </submittedName>
</protein>
<feature type="compositionally biased region" description="Basic and acidic residues" evidence="1">
    <location>
        <begin position="18"/>
        <end position="29"/>
    </location>
</feature>
<dbReference type="InterPro" id="IPR036249">
    <property type="entry name" value="Thioredoxin-like_sf"/>
</dbReference>
<dbReference type="InterPro" id="IPR011990">
    <property type="entry name" value="TPR-like_helical_dom_sf"/>
</dbReference>
<feature type="region of interest" description="Disordered" evidence="1">
    <location>
        <begin position="157"/>
        <end position="176"/>
    </location>
</feature>
<evidence type="ECO:0000256" key="1">
    <source>
        <dbReference type="SAM" id="MobiDB-lite"/>
    </source>
</evidence>
<keyword evidence="3" id="KW-1185">Reference proteome</keyword>
<name>A0ABT4TK79_9ACTN</name>